<keyword evidence="2" id="KW-1185">Reference proteome</keyword>
<comment type="caution">
    <text evidence="1">The sequence shown here is derived from an EMBL/GenBank/DDBJ whole genome shotgun (WGS) entry which is preliminary data.</text>
</comment>
<sequence>MGSLLDPQLPYELKYSILTSVIAEAIHSVCLSAEDQKWEIGVLQTLSVVNKSFRSICISLCGRGLGGYNTTTGRCIASVSRRLSKLRRMALNPPDDEEVEQLHYDWHNLNPSNDSHNVIDCYILLISFRRFRKATAKSTTIEEFNKMQQLVITSSKLLSVACHHAMRYLGDVGGGLFALLSEVADQELILLDSSIRIVNLFHIVENALKFLDVIWKAQNRYGEELVSTMGIIDDGEEQACMDNVKTRLFTIHKSAVRYAEELALCKWSYVGQDEVLLHQLPRTLNILKRLVESPTCAKIDEANMKRLAKLGKGTGRDVGIEAKPSVFDLSESDEEETNADDNVTELVRSFCVLWTESMDDPKTTTAESTSEKFRVTHRALKAFGNNSGGGGGTSS</sequence>
<dbReference type="OrthoDB" id="2999415at2759"/>
<dbReference type="Proteomes" id="UP000559256">
    <property type="component" value="Unassembled WGS sequence"/>
</dbReference>
<reference evidence="1 2" key="1">
    <citation type="journal article" date="2020" name="ISME J.">
        <title>Uncovering the hidden diversity of litter-decomposition mechanisms in mushroom-forming fungi.</title>
        <authorList>
            <person name="Floudas D."/>
            <person name="Bentzer J."/>
            <person name="Ahren D."/>
            <person name="Johansson T."/>
            <person name="Persson P."/>
            <person name="Tunlid A."/>
        </authorList>
    </citation>
    <scope>NUCLEOTIDE SEQUENCE [LARGE SCALE GENOMIC DNA]</scope>
    <source>
        <strain evidence="1 2">CBS 291.85</strain>
    </source>
</reference>
<accession>A0A8H5GAT1</accession>
<evidence type="ECO:0000313" key="2">
    <source>
        <dbReference type="Proteomes" id="UP000559256"/>
    </source>
</evidence>
<organism evidence="1 2">
    <name type="scientific">Tetrapyrgos nigripes</name>
    <dbReference type="NCBI Taxonomy" id="182062"/>
    <lineage>
        <taxon>Eukaryota</taxon>
        <taxon>Fungi</taxon>
        <taxon>Dikarya</taxon>
        <taxon>Basidiomycota</taxon>
        <taxon>Agaricomycotina</taxon>
        <taxon>Agaricomycetes</taxon>
        <taxon>Agaricomycetidae</taxon>
        <taxon>Agaricales</taxon>
        <taxon>Marasmiineae</taxon>
        <taxon>Marasmiaceae</taxon>
        <taxon>Tetrapyrgos</taxon>
    </lineage>
</organism>
<name>A0A8H5GAT1_9AGAR</name>
<protein>
    <submittedName>
        <fullName evidence="1">Uncharacterized protein</fullName>
    </submittedName>
</protein>
<dbReference type="EMBL" id="JAACJM010000040">
    <property type="protein sequence ID" value="KAF5361527.1"/>
    <property type="molecule type" value="Genomic_DNA"/>
</dbReference>
<evidence type="ECO:0000313" key="1">
    <source>
        <dbReference type="EMBL" id="KAF5361527.1"/>
    </source>
</evidence>
<dbReference type="AlphaFoldDB" id="A0A8H5GAT1"/>
<gene>
    <name evidence="1" type="ORF">D9758_006174</name>
</gene>
<proteinExistence type="predicted"/>